<keyword evidence="4" id="KW-0233">DNA recombination</keyword>
<dbReference type="InterPro" id="IPR013762">
    <property type="entry name" value="Integrase-like_cat_sf"/>
</dbReference>
<dbReference type="InterPro" id="IPR010998">
    <property type="entry name" value="Integrase_recombinase_N"/>
</dbReference>
<dbReference type="InterPro" id="IPR011010">
    <property type="entry name" value="DNA_brk_join_enz"/>
</dbReference>
<protein>
    <submittedName>
        <fullName evidence="9">Site-specific integrase</fullName>
    </submittedName>
</protein>
<comment type="caution">
    <text evidence="9">The sequence shown here is derived from an EMBL/GenBank/DDBJ whole genome shotgun (WGS) entry which is preliminary data.</text>
</comment>
<keyword evidence="2" id="KW-0229">DNA integration</keyword>
<name>A0A7C4VRC5_9BACT</name>
<dbReference type="InterPro" id="IPR044068">
    <property type="entry name" value="CB"/>
</dbReference>
<gene>
    <name evidence="9" type="ORF">ENS29_13940</name>
</gene>
<dbReference type="CDD" id="cd00796">
    <property type="entry name" value="INT_Rci_Hp1_C"/>
    <property type="match status" value="1"/>
</dbReference>
<comment type="similarity">
    <text evidence="1">Belongs to the 'phage' integrase family.</text>
</comment>
<dbReference type="GO" id="GO:0006310">
    <property type="term" value="P:DNA recombination"/>
    <property type="evidence" value="ECO:0007669"/>
    <property type="project" value="UniProtKB-KW"/>
</dbReference>
<dbReference type="Gene3D" id="1.10.150.130">
    <property type="match status" value="1"/>
</dbReference>
<accession>A0A7C4VRC5</accession>
<proteinExistence type="inferred from homology"/>
<evidence type="ECO:0000256" key="4">
    <source>
        <dbReference type="ARBA" id="ARBA00023172"/>
    </source>
</evidence>
<dbReference type="Pfam" id="PF00589">
    <property type="entry name" value="Phage_integrase"/>
    <property type="match status" value="1"/>
</dbReference>
<dbReference type="Gene3D" id="1.10.443.10">
    <property type="entry name" value="Intergrase catalytic core"/>
    <property type="match status" value="1"/>
</dbReference>
<dbReference type="PROSITE" id="PS51898">
    <property type="entry name" value="TYR_RECOMBINASE"/>
    <property type="match status" value="1"/>
</dbReference>
<reference evidence="9" key="1">
    <citation type="journal article" date="2020" name="mSystems">
        <title>Genome- and Community-Level Interaction Insights into Carbon Utilization and Element Cycling Functions of Hydrothermarchaeota in Hydrothermal Sediment.</title>
        <authorList>
            <person name="Zhou Z."/>
            <person name="Liu Y."/>
            <person name="Xu W."/>
            <person name="Pan J."/>
            <person name="Luo Z.H."/>
            <person name="Li M."/>
        </authorList>
    </citation>
    <scope>NUCLEOTIDE SEQUENCE [LARGE SCALE GENOMIC DNA]</scope>
    <source>
        <strain evidence="9">SpSt-477</strain>
    </source>
</reference>
<feature type="domain" description="Tyr recombinase" evidence="7">
    <location>
        <begin position="214"/>
        <end position="392"/>
    </location>
</feature>
<dbReference type="PROSITE" id="PS51900">
    <property type="entry name" value="CB"/>
    <property type="match status" value="1"/>
</dbReference>
<dbReference type="PANTHER" id="PTHR30349:SF41">
    <property type="entry name" value="INTEGRASE_RECOMBINASE PROTEIN MJ0367-RELATED"/>
    <property type="match status" value="1"/>
</dbReference>
<dbReference type="PANTHER" id="PTHR30349">
    <property type="entry name" value="PHAGE INTEGRASE-RELATED"/>
    <property type="match status" value="1"/>
</dbReference>
<dbReference type="InterPro" id="IPR050090">
    <property type="entry name" value="Tyrosine_recombinase_XerCD"/>
</dbReference>
<evidence type="ECO:0000256" key="1">
    <source>
        <dbReference type="ARBA" id="ARBA00008857"/>
    </source>
</evidence>
<feature type="domain" description="Core-binding (CB)" evidence="8">
    <location>
        <begin position="106"/>
        <end position="192"/>
    </location>
</feature>
<sequence length="414" mass="47982">MQRVKTKVQGVRYREHPSRKHGVQPDRYYFIRYRVEGKEREEGLGWASEGWTVAKAADVLAELKRNARTGEGEKTLAEKRAKAEAERQAELDRQRREQEEQEAARKESVPLSVIFRDYYIPFARDNKNSRSCDTEEHLFKNWIEPVIGMKPLKDISAFDCERIKKRMRTAGRADRTIEYVLAVLRQIFSYAKRFKIFMGENPLLTVTKPKYDNRKQRFLTPEETTLLMETLKAKNRQLYLMAMISLHCGLRAGEIFSLTWGDIDPEKGLLMLRDTKNSETRFAFMTESLKQELLTLTPGKPSELVFKDRSGKKITSISATWDRIVNGLGLNDGVEDRRLKFTFHGLRHSFASNLVKIGVDLYRVQKLLGHRTPKMTLRYAHLGQDDLKDAIHQMEAAMNRESKQAEVVPINRAG</sequence>
<evidence type="ECO:0000313" key="9">
    <source>
        <dbReference type="EMBL" id="HGU33930.1"/>
    </source>
</evidence>
<evidence type="ECO:0000256" key="6">
    <source>
        <dbReference type="SAM" id="MobiDB-lite"/>
    </source>
</evidence>
<feature type="region of interest" description="Disordered" evidence="6">
    <location>
        <begin position="1"/>
        <end position="21"/>
    </location>
</feature>
<dbReference type="GO" id="GO:0015074">
    <property type="term" value="P:DNA integration"/>
    <property type="evidence" value="ECO:0007669"/>
    <property type="project" value="UniProtKB-KW"/>
</dbReference>
<dbReference type="AlphaFoldDB" id="A0A7C4VRC5"/>
<feature type="region of interest" description="Disordered" evidence="6">
    <location>
        <begin position="71"/>
        <end position="104"/>
    </location>
</feature>
<evidence type="ECO:0000259" key="8">
    <source>
        <dbReference type="PROSITE" id="PS51900"/>
    </source>
</evidence>
<dbReference type="GO" id="GO:0003677">
    <property type="term" value="F:DNA binding"/>
    <property type="evidence" value="ECO:0007669"/>
    <property type="project" value="UniProtKB-UniRule"/>
</dbReference>
<evidence type="ECO:0000256" key="5">
    <source>
        <dbReference type="PROSITE-ProRule" id="PRU01248"/>
    </source>
</evidence>
<dbReference type="InterPro" id="IPR002104">
    <property type="entry name" value="Integrase_catalytic"/>
</dbReference>
<evidence type="ECO:0000259" key="7">
    <source>
        <dbReference type="PROSITE" id="PS51898"/>
    </source>
</evidence>
<dbReference type="EMBL" id="DSUH01000323">
    <property type="protein sequence ID" value="HGU33930.1"/>
    <property type="molecule type" value="Genomic_DNA"/>
</dbReference>
<keyword evidence="3 5" id="KW-0238">DNA-binding</keyword>
<evidence type="ECO:0000256" key="2">
    <source>
        <dbReference type="ARBA" id="ARBA00022908"/>
    </source>
</evidence>
<organism evidence="9">
    <name type="scientific">Desulfatirhabdium butyrativorans</name>
    <dbReference type="NCBI Taxonomy" id="340467"/>
    <lineage>
        <taxon>Bacteria</taxon>
        <taxon>Pseudomonadati</taxon>
        <taxon>Thermodesulfobacteriota</taxon>
        <taxon>Desulfobacteria</taxon>
        <taxon>Desulfobacterales</taxon>
        <taxon>Desulfatirhabdiaceae</taxon>
        <taxon>Desulfatirhabdium</taxon>
    </lineage>
</organism>
<dbReference type="SUPFAM" id="SSF56349">
    <property type="entry name" value="DNA breaking-rejoining enzymes"/>
    <property type="match status" value="1"/>
</dbReference>
<evidence type="ECO:0000256" key="3">
    <source>
        <dbReference type="ARBA" id="ARBA00023125"/>
    </source>
</evidence>